<dbReference type="PROSITE" id="PS51903">
    <property type="entry name" value="CLP_R"/>
    <property type="match status" value="1"/>
</dbReference>
<feature type="domain" description="Clp R" evidence="2">
    <location>
        <begin position="5"/>
        <end position="95"/>
    </location>
</feature>
<evidence type="ECO:0000313" key="3">
    <source>
        <dbReference type="EMBL" id="ORA40548.1"/>
    </source>
</evidence>
<accession>A0ABX3S690</accession>
<dbReference type="EMBL" id="MVHL01000133">
    <property type="protein sequence ID" value="ORA40548.1"/>
    <property type="molecule type" value="Genomic_DNA"/>
</dbReference>
<dbReference type="SUPFAM" id="SSF81923">
    <property type="entry name" value="Double Clp-N motif"/>
    <property type="match status" value="1"/>
</dbReference>
<evidence type="ECO:0000313" key="4">
    <source>
        <dbReference type="Proteomes" id="UP000192293"/>
    </source>
</evidence>
<organism evidence="3 4">
    <name type="scientific">Mycobacterium bouchedurhonense</name>
    <dbReference type="NCBI Taxonomy" id="701041"/>
    <lineage>
        <taxon>Bacteria</taxon>
        <taxon>Bacillati</taxon>
        <taxon>Actinomycetota</taxon>
        <taxon>Actinomycetes</taxon>
        <taxon>Mycobacteriales</taxon>
        <taxon>Mycobacteriaceae</taxon>
        <taxon>Mycobacterium</taxon>
        <taxon>Mycobacterium avium complex (MAC)</taxon>
    </lineage>
</organism>
<keyword evidence="4" id="KW-1185">Reference proteome</keyword>
<dbReference type="Pfam" id="PF02861">
    <property type="entry name" value="Clp_N"/>
    <property type="match status" value="1"/>
</dbReference>
<dbReference type="InterPro" id="IPR036628">
    <property type="entry name" value="Clp_N_dom_sf"/>
</dbReference>
<dbReference type="Gene3D" id="1.10.1780.10">
    <property type="entry name" value="Clp, N-terminal domain"/>
    <property type="match status" value="1"/>
</dbReference>
<reference evidence="3 4" key="1">
    <citation type="submission" date="2017-02" db="EMBL/GenBank/DDBJ databases">
        <title>The new phylogeny of genus Mycobacterium.</title>
        <authorList>
            <person name="Tortoli E."/>
            <person name="Trovato A."/>
            <person name="Cirillo D.M."/>
        </authorList>
    </citation>
    <scope>NUCLEOTIDE SEQUENCE [LARGE SCALE GENOMIC DNA]</scope>
    <source>
        <strain evidence="3 4">DSM 45439</strain>
    </source>
</reference>
<evidence type="ECO:0000256" key="1">
    <source>
        <dbReference type="PROSITE-ProRule" id="PRU01251"/>
    </source>
</evidence>
<comment type="caution">
    <text evidence="3">The sequence shown here is derived from an EMBL/GenBank/DDBJ whole genome shotgun (WGS) entry which is preliminary data.</text>
</comment>
<proteinExistence type="predicted"/>
<name>A0ABX3S690_MYCBC</name>
<protein>
    <recommendedName>
        <fullName evidence="2">Clp R domain-containing protein</fullName>
    </recommendedName>
</protein>
<keyword evidence="1" id="KW-0677">Repeat</keyword>
<gene>
    <name evidence="3" type="ORF">BST19_27895</name>
</gene>
<dbReference type="InterPro" id="IPR004176">
    <property type="entry name" value="Clp_R_N"/>
</dbReference>
<dbReference type="Proteomes" id="UP000192293">
    <property type="component" value="Unassembled WGS sequence"/>
</dbReference>
<sequence>MLRVFEAFSMAARAAVTQAHQEARMHGSDYIGTEHLLLGLLGGEADSVVADALDAFNVASDAVRARVEDSIGPVGEPQPGHLPFSLNLSCGWCWG</sequence>
<evidence type="ECO:0000259" key="2">
    <source>
        <dbReference type="PROSITE" id="PS51903"/>
    </source>
</evidence>